<keyword evidence="2" id="KW-1185">Reference proteome</keyword>
<proteinExistence type="predicted"/>
<accession>A0ABT9JN12</accession>
<dbReference type="Pfam" id="PF06252">
    <property type="entry name" value="GemA"/>
    <property type="match status" value="1"/>
</dbReference>
<dbReference type="Proteomes" id="UP001224812">
    <property type="component" value="Unassembled WGS sequence"/>
</dbReference>
<organism evidence="1 2">
    <name type="scientific">Phocoenobacter skyensis</name>
    <dbReference type="NCBI Taxonomy" id="97481"/>
    <lineage>
        <taxon>Bacteria</taxon>
        <taxon>Pseudomonadati</taxon>
        <taxon>Pseudomonadota</taxon>
        <taxon>Gammaproteobacteria</taxon>
        <taxon>Pasteurellales</taxon>
        <taxon>Pasteurellaceae</taxon>
        <taxon>Phocoenobacter</taxon>
    </lineage>
</organism>
<evidence type="ECO:0000313" key="2">
    <source>
        <dbReference type="Proteomes" id="UP001224812"/>
    </source>
</evidence>
<dbReference type="EMBL" id="JASAVS010000010">
    <property type="protein sequence ID" value="MDP8085408.1"/>
    <property type="molecule type" value="Genomic_DNA"/>
</dbReference>
<sequence length="142" mass="16675">MYAQTRKQLIQKIHIAKSQLKLDDEAYRSLLRNATNKTSCTQMSDKELMIVLQRMQQNGFKVQRKKNVGKRPTVGSQEKQRELYLKKLEAMILDNNLTWEYVQAICRKSVKVTFVQWCKADDLRKVVQILASHLHKKGKRAK</sequence>
<reference evidence="1 2" key="1">
    <citation type="journal article" date="2023" name="Front. Microbiol.">
        <title>Phylogeography and host specificity of Pasteurellaceae pathogenic to sea-farmed fish in the north-east Atlantic.</title>
        <authorList>
            <person name="Gulla S."/>
            <person name="Colquhoun D.J."/>
            <person name="Olsen A.B."/>
            <person name="Spilsberg B."/>
            <person name="Lagesen K."/>
            <person name="Aakesson C.P."/>
            <person name="Strom S."/>
            <person name="Manji F."/>
            <person name="Birkbeck T.H."/>
            <person name="Nilsen H.K."/>
        </authorList>
    </citation>
    <scope>NUCLEOTIDE SEQUENCE [LARGE SCALE GENOMIC DNA]</scope>
    <source>
        <strain evidence="1 2">VIO11850</strain>
    </source>
</reference>
<dbReference type="InterPro" id="IPR009363">
    <property type="entry name" value="Phage_Mu_Gp16"/>
</dbReference>
<comment type="caution">
    <text evidence="1">The sequence shown here is derived from an EMBL/GenBank/DDBJ whole genome shotgun (WGS) entry which is preliminary data.</text>
</comment>
<dbReference type="RefSeq" id="WP_306383895.1">
    <property type="nucleotide sequence ID" value="NZ_JASAVR010000011.1"/>
</dbReference>
<gene>
    <name evidence="1" type="ORF">QJT92_05645</name>
</gene>
<protein>
    <submittedName>
        <fullName evidence="1">Regulatory protein GemA</fullName>
    </submittedName>
</protein>
<name>A0ABT9JN12_9PAST</name>
<evidence type="ECO:0000313" key="1">
    <source>
        <dbReference type="EMBL" id="MDP8085408.1"/>
    </source>
</evidence>